<evidence type="ECO:0000256" key="1">
    <source>
        <dbReference type="ARBA" id="ARBA00022553"/>
    </source>
</evidence>
<keyword evidence="2" id="KW-0902">Two-component regulatory system</keyword>
<feature type="modified residue" description="4-aspartylphosphate" evidence="3">
    <location>
        <position position="58"/>
    </location>
</feature>
<dbReference type="PANTHER" id="PTHR45339">
    <property type="entry name" value="HYBRID SIGNAL TRANSDUCTION HISTIDINE KINASE J"/>
    <property type="match status" value="1"/>
</dbReference>
<reference evidence="5 6" key="1">
    <citation type="submission" date="2020-08" db="EMBL/GenBank/DDBJ databases">
        <title>Sphingobacterium sp. DN04309 isolated from aquaculture water.</title>
        <authorList>
            <person name="Zhang M."/>
        </authorList>
    </citation>
    <scope>NUCLEOTIDE SEQUENCE [LARGE SCALE GENOMIC DNA]</scope>
    <source>
        <strain evidence="5 6">DN04309</strain>
    </source>
</reference>
<accession>A0ABR7YA07</accession>
<proteinExistence type="predicted"/>
<dbReference type="PANTHER" id="PTHR45339:SF1">
    <property type="entry name" value="HYBRID SIGNAL TRANSDUCTION HISTIDINE KINASE J"/>
    <property type="match status" value="1"/>
</dbReference>
<dbReference type="SMART" id="SM00448">
    <property type="entry name" value="REC"/>
    <property type="match status" value="1"/>
</dbReference>
<dbReference type="Proteomes" id="UP000651271">
    <property type="component" value="Unassembled WGS sequence"/>
</dbReference>
<keyword evidence="6" id="KW-1185">Reference proteome</keyword>
<evidence type="ECO:0000259" key="4">
    <source>
        <dbReference type="PROSITE" id="PS50110"/>
    </source>
</evidence>
<evidence type="ECO:0000313" key="5">
    <source>
        <dbReference type="EMBL" id="MBD1428140.1"/>
    </source>
</evidence>
<protein>
    <submittedName>
        <fullName evidence="5">Response regulator</fullName>
    </submittedName>
</protein>
<dbReference type="InterPro" id="IPR011006">
    <property type="entry name" value="CheY-like_superfamily"/>
</dbReference>
<gene>
    <name evidence="5" type="ORF">H8B04_00935</name>
</gene>
<evidence type="ECO:0000313" key="6">
    <source>
        <dbReference type="Proteomes" id="UP000651271"/>
    </source>
</evidence>
<dbReference type="Pfam" id="PF00072">
    <property type="entry name" value="Response_reg"/>
    <property type="match status" value="1"/>
</dbReference>
<dbReference type="SUPFAM" id="SSF52172">
    <property type="entry name" value="CheY-like"/>
    <property type="match status" value="1"/>
</dbReference>
<dbReference type="RefSeq" id="WP_165290971.1">
    <property type="nucleotide sequence ID" value="NZ_JACOIJ010000001.1"/>
</dbReference>
<dbReference type="CDD" id="cd17546">
    <property type="entry name" value="REC_hyHK_CKI1_RcsC-like"/>
    <property type="match status" value="1"/>
</dbReference>
<comment type="caution">
    <text evidence="5">The sequence shown here is derived from an EMBL/GenBank/DDBJ whole genome shotgun (WGS) entry which is preliminary data.</text>
</comment>
<sequence>MTTEKKDVVLIMDDDNRNTFALQLTLKAKGYKFISCSSAKEGLEILATQQNIGIVLMDMMMPEMDGYQALKVMRVTTHYPELPIIAVTAQAMSGDRERCIAAGATDYIAKPIDVDILMKILRIYM</sequence>
<dbReference type="PROSITE" id="PS50110">
    <property type="entry name" value="RESPONSE_REGULATORY"/>
    <property type="match status" value="1"/>
</dbReference>
<evidence type="ECO:0000256" key="2">
    <source>
        <dbReference type="ARBA" id="ARBA00023012"/>
    </source>
</evidence>
<keyword evidence="1 3" id="KW-0597">Phosphoprotein</keyword>
<dbReference type="Gene3D" id="3.40.50.2300">
    <property type="match status" value="1"/>
</dbReference>
<name>A0ABR7YA07_9SPHI</name>
<dbReference type="InterPro" id="IPR001789">
    <property type="entry name" value="Sig_transdc_resp-reg_receiver"/>
</dbReference>
<evidence type="ECO:0000256" key="3">
    <source>
        <dbReference type="PROSITE-ProRule" id="PRU00169"/>
    </source>
</evidence>
<organism evidence="5 6">
    <name type="scientific">Sphingobacterium litopenaei</name>
    <dbReference type="NCBI Taxonomy" id="2763500"/>
    <lineage>
        <taxon>Bacteria</taxon>
        <taxon>Pseudomonadati</taxon>
        <taxon>Bacteroidota</taxon>
        <taxon>Sphingobacteriia</taxon>
        <taxon>Sphingobacteriales</taxon>
        <taxon>Sphingobacteriaceae</taxon>
        <taxon>Sphingobacterium</taxon>
    </lineage>
</organism>
<feature type="domain" description="Response regulatory" evidence="4">
    <location>
        <begin position="8"/>
        <end position="125"/>
    </location>
</feature>
<dbReference type="EMBL" id="JACOIJ010000001">
    <property type="protein sequence ID" value="MBD1428140.1"/>
    <property type="molecule type" value="Genomic_DNA"/>
</dbReference>